<evidence type="ECO:0000256" key="1">
    <source>
        <dbReference type="SAM" id="Phobius"/>
    </source>
</evidence>
<dbReference type="RefSeq" id="WP_066731568.1">
    <property type="nucleotide sequence ID" value="NZ_JAJCIQ010000001.1"/>
</dbReference>
<keyword evidence="1" id="KW-1133">Transmembrane helix</keyword>
<dbReference type="Gene3D" id="1.20.1260.10">
    <property type="match status" value="2"/>
</dbReference>
<evidence type="ECO:0000313" key="4">
    <source>
        <dbReference type="Proteomes" id="UP001299546"/>
    </source>
</evidence>
<dbReference type="Pfam" id="PF03713">
    <property type="entry name" value="DUF305"/>
    <property type="match status" value="1"/>
</dbReference>
<feature type="domain" description="DUF305" evidence="2">
    <location>
        <begin position="77"/>
        <end position="222"/>
    </location>
</feature>
<reference evidence="3 4" key="1">
    <citation type="submission" date="2021-10" db="EMBL/GenBank/DDBJ databases">
        <title>Collection of gut derived symbiotic bacterial strains cultured from healthy donors.</title>
        <authorList>
            <person name="Lin H."/>
            <person name="Littmann E."/>
            <person name="Kohout C."/>
            <person name="Pamer E.G."/>
        </authorList>
    </citation>
    <scope>NUCLEOTIDE SEQUENCE [LARGE SCALE GENOMIC DNA]</scope>
    <source>
        <strain evidence="3 4">DFI.1.165</strain>
    </source>
</reference>
<keyword evidence="1" id="KW-0472">Membrane</keyword>
<keyword evidence="1" id="KW-0812">Transmembrane</keyword>
<dbReference type="InterPro" id="IPR005183">
    <property type="entry name" value="DUF305_CopM-like"/>
</dbReference>
<sequence length="231" mass="25592">MNKKTIYWTCGIAALIIILLIIWAALGGNAKTRNDSPSSDTAGSDNLRNYLKEQDALMAKMMEDMTNVESTGNAALDFLNGMIPHHQAAVEMCESYMKYGGRDEELRKLAENIVQMQKQEIQQMQAFASEIKDGGAQNLEQEKAYLEGYDKMMSSHHSSHASHETPANVEAAFAEGMIMHHQMAVEMAQAILGNTDEEQVTILAQSIIEAQQTEIAQMQDILKRVSAAHNS</sequence>
<feature type="transmembrane region" description="Helical" evidence="1">
    <location>
        <begin position="6"/>
        <end position="26"/>
    </location>
</feature>
<keyword evidence="4" id="KW-1185">Reference proteome</keyword>
<proteinExistence type="predicted"/>
<name>A0ABS8DB90_9FIRM</name>
<dbReference type="PANTHER" id="PTHR36933">
    <property type="entry name" value="SLL0788 PROTEIN"/>
    <property type="match status" value="1"/>
</dbReference>
<comment type="caution">
    <text evidence="3">The sequence shown here is derived from an EMBL/GenBank/DDBJ whole genome shotgun (WGS) entry which is preliminary data.</text>
</comment>
<evidence type="ECO:0000259" key="2">
    <source>
        <dbReference type="Pfam" id="PF03713"/>
    </source>
</evidence>
<protein>
    <submittedName>
        <fullName evidence="3">DUF305 domain-containing protein</fullName>
    </submittedName>
</protein>
<organism evidence="3 4">
    <name type="scientific">Bariatricus massiliensis</name>
    <dbReference type="NCBI Taxonomy" id="1745713"/>
    <lineage>
        <taxon>Bacteria</taxon>
        <taxon>Bacillati</taxon>
        <taxon>Bacillota</taxon>
        <taxon>Clostridia</taxon>
        <taxon>Lachnospirales</taxon>
        <taxon>Lachnospiraceae</taxon>
        <taxon>Bariatricus</taxon>
    </lineage>
</organism>
<dbReference type="PANTHER" id="PTHR36933:SF1">
    <property type="entry name" value="SLL0788 PROTEIN"/>
    <property type="match status" value="1"/>
</dbReference>
<gene>
    <name evidence="3" type="ORF">LIZ65_00145</name>
</gene>
<dbReference type="EMBL" id="JAJCIS010000001">
    <property type="protein sequence ID" value="MCB7385686.1"/>
    <property type="molecule type" value="Genomic_DNA"/>
</dbReference>
<dbReference type="InterPro" id="IPR012347">
    <property type="entry name" value="Ferritin-like"/>
</dbReference>
<evidence type="ECO:0000313" key="3">
    <source>
        <dbReference type="EMBL" id="MCB7385686.1"/>
    </source>
</evidence>
<dbReference type="Proteomes" id="UP001299546">
    <property type="component" value="Unassembled WGS sequence"/>
</dbReference>
<accession>A0ABS8DB90</accession>